<feature type="transmembrane region" description="Helical" evidence="1">
    <location>
        <begin position="6"/>
        <end position="35"/>
    </location>
</feature>
<dbReference type="Proteomes" id="UP001218377">
    <property type="component" value="Segment"/>
</dbReference>
<evidence type="ECO:0000313" key="3">
    <source>
        <dbReference type="Proteomes" id="UP001218377"/>
    </source>
</evidence>
<keyword evidence="1" id="KW-0812">Transmembrane</keyword>
<keyword evidence="1" id="KW-1133">Transmembrane helix</keyword>
<evidence type="ECO:0000256" key="1">
    <source>
        <dbReference type="SAM" id="Phobius"/>
    </source>
</evidence>
<keyword evidence="1" id="KW-0472">Membrane</keyword>
<proteinExistence type="predicted"/>
<gene>
    <name evidence="2" type="ORF">TMCBR2_gp038c</name>
</gene>
<protein>
    <submittedName>
        <fullName evidence="2">Uncharacterized protein</fullName>
    </submittedName>
</protein>
<name>A0AAF0BWM1_9CAUD</name>
<sequence length="71" mass="7326">MTDPGAYLQLLLCAAAFLFWWLACAASAIGILASLVHRNGQLALACSVLTAATCWAALVSAHQILLLVGVG</sequence>
<evidence type="ECO:0000313" key="2">
    <source>
        <dbReference type="EMBL" id="WCS66523.1"/>
    </source>
</evidence>
<reference evidence="2 3" key="1">
    <citation type="submission" date="2023-01" db="EMBL/GenBank/DDBJ databases">
        <title>New species of Caulobacter bacteriophages in the Kronosvirus genus.</title>
        <authorList>
            <person name="Mohammadi T."/>
            <person name="Millwood A."/>
            <person name="Ely B."/>
        </authorList>
    </citation>
    <scope>NUCLEOTIDE SEQUENCE [LARGE SCALE GENOMIC DNA]</scope>
    <source>
        <strain evidence="2 3">TMCBR2</strain>
    </source>
</reference>
<dbReference type="EMBL" id="OQ269668">
    <property type="protein sequence ID" value="WCS66523.1"/>
    <property type="molecule type" value="Genomic_DNA"/>
</dbReference>
<keyword evidence="3" id="KW-1185">Reference proteome</keyword>
<accession>A0AAF0BWM1</accession>
<feature type="transmembrane region" description="Helical" evidence="1">
    <location>
        <begin position="42"/>
        <end position="65"/>
    </location>
</feature>
<organism evidence="2 3">
    <name type="scientific">Caulobacter phage TMCBR2</name>
    <dbReference type="NCBI Taxonomy" id="3025404"/>
    <lineage>
        <taxon>Viruses</taxon>
        <taxon>Duplodnaviria</taxon>
        <taxon>Heunggongvirae</taxon>
        <taxon>Uroviricota</taxon>
        <taxon>Caudoviricetes</taxon>
        <taxon>Caudoviricetes incertae sedis</taxon>
        <taxon>Kronosvirus</taxon>
        <taxon>Kronosvirus pomeria</taxon>
    </lineage>
</organism>